<protein>
    <submittedName>
        <fullName evidence="1">Uncharacterized protein</fullName>
    </submittedName>
</protein>
<comment type="caution">
    <text evidence="1">The sequence shown here is derived from an EMBL/GenBank/DDBJ whole genome shotgun (WGS) entry which is preliminary data.</text>
</comment>
<dbReference type="Proteomes" id="UP000319143">
    <property type="component" value="Unassembled WGS sequence"/>
</dbReference>
<sequence length="33" mass="3609">MLVHNSADYRRVAWLLVAMGLVVAQDANPSLVV</sequence>
<dbReference type="AlphaFoldDB" id="A0A5C6DQP7"/>
<gene>
    <name evidence="1" type="ORF">Poly41_32360</name>
</gene>
<name>A0A5C6DQP7_9BACT</name>
<evidence type="ECO:0000313" key="1">
    <source>
        <dbReference type="EMBL" id="TWU37109.1"/>
    </source>
</evidence>
<reference evidence="1 2" key="1">
    <citation type="submission" date="2019-02" db="EMBL/GenBank/DDBJ databases">
        <title>Deep-cultivation of Planctomycetes and their phenomic and genomic characterization uncovers novel biology.</title>
        <authorList>
            <person name="Wiegand S."/>
            <person name="Jogler M."/>
            <person name="Boedeker C."/>
            <person name="Pinto D."/>
            <person name="Vollmers J."/>
            <person name="Rivas-Marin E."/>
            <person name="Kohn T."/>
            <person name="Peeters S.H."/>
            <person name="Heuer A."/>
            <person name="Rast P."/>
            <person name="Oberbeckmann S."/>
            <person name="Bunk B."/>
            <person name="Jeske O."/>
            <person name="Meyerdierks A."/>
            <person name="Storesund J.E."/>
            <person name="Kallscheuer N."/>
            <person name="Luecker S."/>
            <person name="Lage O.M."/>
            <person name="Pohl T."/>
            <person name="Merkel B.J."/>
            <person name="Hornburger P."/>
            <person name="Mueller R.-W."/>
            <person name="Bruemmer F."/>
            <person name="Labrenz M."/>
            <person name="Spormann A.M."/>
            <person name="Op Den Camp H."/>
            <person name="Overmann J."/>
            <person name="Amann R."/>
            <person name="Jetten M.S.M."/>
            <person name="Mascher T."/>
            <person name="Medema M.H."/>
            <person name="Devos D.P."/>
            <person name="Kaster A.-K."/>
            <person name="Ovreas L."/>
            <person name="Rohde M."/>
            <person name="Galperin M.Y."/>
            <person name="Jogler C."/>
        </authorList>
    </citation>
    <scope>NUCLEOTIDE SEQUENCE [LARGE SCALE GENOMIC DNA]</scope>
    <source>
        <strain evidence="1 2">Poly41</strain>
    </source>
</reference>
<accession>A0A5C6DQP7</accession>
<organism evidence="1 2">
    <name type="scientific">Novipirellula artificiosorum</name>
    <dbReference type="NCBI Taxonomy" id="2528016"/>
    <lineage>
        <taxon>Bacteria</taxon>
        <taxon>Pseudomonadati</taxon>
        <taxon>Planctomycetota</taxon>
        <taxon>Planctomycetia</taxon>
        <taxon>Pirellulales</taxon>
        <taxon>Pirellulaceae</taxon>
        <taxon>Novipirellula</taxon>
    </lineage>
</organism>
<dbReference type="EMBL" id="SJPV01000005">
    <property type="protein sequence ID" value="TWU37109.1"/>
    <property type="molecule type" value="Genomic_DNA"/>
</dbReference>
<evidence type="ECO:0000313" key="2">
    <source>
        <dbReference type="Proteomes" id="UP000319143"/>
    </source>
</evidence>
<proteinExistence type="predicted"/>
<keyword evidence="2" id="KW-1185">Reference proteome</keyword>